<keyword evidence="4" id="KW-0418">Kinase</keyword>
<evidence type="ECO:0000259" key="7">
    <source>
        <dbReference type="PROSITE" id="PS50290"/>
    </source>
</evidence>
<dbReference type="InterPro" id="IPR018936">
    <property type="entry name" value="PI3/4_kinase_CS"/>
</dbReference>
<dbReference type="InterPro" id="IPR039414">
    <property type="entry name" value="SMG1_PIKKc"/>
</dbReference>
<dbReference type="InterPro" id="IPR003152">
    <property type="entry name" value="FATC_dom"/>
</dbReference>
<dbReference type="Gene3D" id="3.30.1010.10">
    <property type="entry name" value="Phosphatidylinositol 3-kinase Catalytic Subunit, Chain A, domain 4"/>
    <property type="match status" value="1"/>
</dbReference>
<dbReference type="PANTHER" id="PTHR11139">
    <property type="entry name" value="ATAXIA TELANGIECTASIA MUTATED ATM -RELATED"/>
    <property type="match status" value="1"/>
</dbReference>
<dbReference type="GO" id="GO:0005524">
    <property type="term" value="F:ATP binding"/>
    <property type="evidence" value="ECO:0007669"/>
    <property type="project" value="UniProtKB-KW"/>
</dbReference>
<dbReference type="PROSITE" id="PS00916">
    <property type="entry name" value="PI3_4_KINASE_2"/>
    <property type="match status" value="1"/>
</dbReference>
<evidence type="ECO:0000256" key="3">
    <source>
        <dbReference type="ARBA" id="ARBA00022741"/>
    </source>
</evidence>
<protein>
    <recommendedName>
        <fullName evidence="1">non-specific serine/threonine protein kinase</fullName>
        <ecNumber evidence="1">2.7.11.1</ecNumber>
    </recommendedName>
</protein>
<keyword evidence="5" id="KW-0067">ATP-binding</keyword>
<dbReference type="GO" id="GO:0004674">
    <property type="term" value="F:protein serine/threonine kinase activity"/>
    <property type="evidence" value="ECO:0007669"/>
    <property type="project" value="UniProtKB-EC"/>
</dbReference>
<dbReference type="EMBL" id="CAXKWB010003544">
    <property type="protein sequence ID" value="CAL4069482.1"/>
    <property type="molecule type" value="Genomic_DNA"/>
</dbReference>
<comment type="caution">
    <text evidence="9">The sequence shown here is derived from an EMBL/GenBank/DDBJ whole genome shotgun (WGS) entry which is preliminary data.</text>
</comment>
<dbReference type="Pfam" id="PF00454">
    <property type="entry name" value="PI3_PI4_kinase"/>
    <property type="match status" value="1"/>
</dbReference>
<evidence type="ECO:0000256" key="4">
    <source>
        <dbReference type="ARBA" id="ARBA00022777"/>
    </source>
</evidence>
<feature type="domain" description="FATC" evidence="8">
    <location>
        <begin position="1456"/>
        <end position="1488"/>
    </location>
</feature>
<evidence type="ECO:0000256" key="1">
    <source>
        <dbReference type="ARBA" id="ARBA00012513"/>
    </source>
</evidence>
<dbReference type="SMART" id="SM01343">
    <property type="entry name" value="FATC"/>
    <property type="match status" value="1"/>
</dbReference>
<evidence type="ECO:0000256" key="6">
    <source>
        <dbReference type="SAM" id="MobiDB-lite"/>
    </source>
</evidence>
<dbReference type="GO" id="GO:0000184">
    <property type="term" value="P:nuclear-transcribed mRNA catabolic process, nonsense-mediated decay"/>
    <property type="evidence" value="ECO:0007669"/>
    <property type="project" value="InterPro"/>
</dbReference>
<feature type="non-terminal residue" evidence="9">
    <location>
        <position position="1489"/>
    </location>
</feature>
<dbReference type="PROSITE" id="PS51190">
    <property type="entry name" value="FATC"/>
    <property type="match status" value="1"/>
</dbReference>
<evidence type="ECO:0000256" key="5">
    <source>
        <dbReference type="ARBA" id="ARBA00022840"/>
    </source>
</evidence>
<dbReference type="SUPFAM" id="SSF56112">
    <property type="entry name" value="Protein kinase-like (PK-like)"/>
    <property type="match status" value="1"/>
</dbReference>
<name>A0AAV2Q5Z1_MEGNR</name>
<dbReference type="Pfam" id="PF02260">
    <property type="entry name" value="FATC"/>
    <property type="match status" value="1"/>
</dbReference>
<dbReference type="Gene3D" id="1.10.1070.11">
    <property type="entry name" value="Phosphatidylinositol 3-/4-kinase, catalytic domain"/>
    <property type="match status" value="1"/>
</dbReference>
<evidence type="ECO:0000259" key="8">
    <source>
        <dbReference type="PROSITE" id="PS51190"/>
    </source>
</evidence>
<organism evidence="9 10">
    <name type="scientific">Meganyctiphanes norvegica</name>
    <name type="common">Northern krill</name>
    <name type="synonym">Thysanopoda norvegica</name>
    <dbReference type="NCBI Taxonomy" id="48144"/>
    <lineage>
        <taxon>Eukaryota</taxon>
        <taxon>Metazoa</taxon>
        <taxon>Ecdysozoa</taxon>
        <taxon>Arthropoda</taxon>
        <taxon>Crustacea</taxon>
        <taxon>Multicrustacea</taxon>
        <taxon>Malacostraca</taxon>
        <taxon>Eumalacostraca</taxon>
        <taxon>Eucarida</taxon>
        <taxon>Euphausiacea</taxon>
        <taxon>Euphausiidae</taxon>
        <taxon>Meganyctiphanes</taxon>
    </lineage>
</organism>
<dbReference type="GO" id="GO:0005634">
    <property type="term" value="C:nucleus"/>
    <property type="evidence" value="ECO:0007669"/>
    <property type="project" value="TreeGrafter"/>
</dbReference>
<proteinExistence type="predicted"/>
<dbReference type="SMART" id="SM00146">
    <property type="entry name" value="PI3Kc"/>
    <property type="match status" value="1"/>
</dbReference>
<dbReference type="PROSITE" id="PS50290">
    <property type="entry name" value="PI3_4_KINASE_3"/>
    <property type="match status" value="1"/>
</dbReference>
<dbReference type="EC" id="2.7.11.1" evidence="1"/>
<dbReference type="InterPro" id="IPR036940">
    <property type="entry name" value="PI3/4_kinase_cat_sf"/>
</dbReference>
<evidence type="ECO:0000313" key="10">
    <source>
        <dbReference type="Proteomes" id="UP001497623"/>
    </source>
</evidence>
<dbReference type="CDD" id="cd05170">
    <property type="entry name" value="PIKKc_SMG1"/>
    <property type="match status" value="1"/>
</dbReference>
<dbReference type="InterPro" id="IPR011009">
    <property type="entry name" value="Kinase-like_dom_sf"/>
</dbReference>
<dbReference type="InterPro" id="IPR050517">
    <property type="entry name" value="DDR_Repair_Kinase"/>
</dbReference>
<feature type="region of interest" description="Disordered" evidence="6">
    <location>
        <begin position="1375"/>
        <end position="1395"/>
    </location>
</feature>
<reference evidence="9 10" key="1">
    <citation type="submission" date="2024-05" db="EMBL/GenBank/DDBJ databases">
        <authorList>
            <person name="Wallberg A."/>
        </authorList>
    </citation>
    <scope>NUCLEOTIDE SEQUENCE [LARGE SCALE GENOMIC DNA]</scope>
</reference>
<evidence type="ECO:0000256" key="2">
    <source>
        <dbReference type="ARBA" id="ARBA00022679"/>
    </source>
</evidence>
<dbReference type="PANTHER" id="PTHR11139:SF71">
    <property type="entry name" value="SERINE_THREONINE-PROTEIN KINASE SMG1"/>
    <property type="match status" value="1"/>
</dbReference>
<evidence type="ECO:0000313" key="9">
    <source>
        <dbReference type="EMBL" id="CAL4069482.1"/>
    </source>
</evidence>
<keyword evidence="10" id="KW-1185">Reference proteome</keyword>
<dbReference type="FunFam" id="1.10.1070.11:FF:000008">
    <property type="entry name" value="serine/threonine-protein kinase SMG1 isoform X2"/>
    <property type="match status" value="1"/>
</dbReference>
<feature type="domain" description="PI3K/PI4K catalytic" evidence="7">
    <location>
        <begin position="19"/>
        <end position="359"/>
    </location>
</feature>
<dbReference type="Proteomes" id="UP001497623">
    <property type="component" value="Unassembled WGS sequence"/>
</dbReference>
<accession>A0AAV2Q5Z1</accession>
<keyword evidence="2" id="KW-0808">Transferase</keyword>
<sequence length="1489" mass="166122">MIDETANEYELQVVTIASVDSNITILPTKTKPKKLSFQGSDGKKYTYLFKGLEDLHLDERIMQFLEIVNTMLVKTRKGRGSMYKARYYSVVPLGPRSGLIQWVGSATPLFGLYKRWQQREAHAHLLKTHASNMHLHPQQPPQVPRPSELYYSKLTPRLREAGISLDKRKEWPVTILRDVHKELVKETPSDLLARELWMCSVNAADWWRMTQSYSISTAVTSVIGYIIGLGDRHLDNVLVNLTTGEVVHIDYNVCFEKGKNLRVPEKVPYRMTHNIEAALGVTGTEGVFRNACEQVLRTMRRGRETLLTLLEAFIYDPLVDWTPDSEAGYAGAVYGGDQALVSGARQSRQQLEKGLTLSMFSVRIAEMKSEWLVNKEKVLLSLPEVEESLGAWLQWHQALAQAEAKLQDGHHLMAMLKEAEANQQHSLYGLYPRYKDYALVKKSMDSAKELITSRILEIQTWHSHYMRAAQVFEGRQAGEWRAKVSSLSGLTASVAPVVEFLSQAGQGQLAQQCEQTEVELRKVISRLQNIAGTSLDLLIKYGGIWVNYPSDHLTTHRLSQQLSWLISLQHTFTLTNVQSVINTSHREAPHTENVTQICNIDMQLHNKELQVNQQIQKVYEKMRTEGLNDGVLIVNAVQETSAGLAALVTEHNIAGVAAMTCALLNSLTQLTSARLRADKTAARAGEGLVDMTVGGLWWLRESMVTLGGMVELVTLLTRHSPPTFPQETPVIQAMSALHDVFGALHELVLNTSGIIIVEGVRLFWRGEPSVLNLATELQGVLSNTGIPPATLCQQLQTHLRLLILMMPSPHQSALQEAHALHSNLMEVIERITSGSDNTSGDMSQGQMLLMGFHLLFEAVEAQLDQLIDALSLAPLPQPWSKVDTVREAAEIMAPLQDVNLREVLRLLLRMKKVQTIVEFFSTAYQSSPAARDDSAGTNGGLCDEDQLQRIVRSYASDCVSLLLLGLPSHLATHLLLLHCQKVGVNITGYIEARDIGTDARVSLESIVQEGLERCMTCHALDPALPASASASLTLHLNAVRKKLLYRQWEGEAEGLRTTQQRVSAQHLSHQWYYEDILKQRTVAPSILPTRVALLADVRTNVSTILALQQNVTELREKYTNFTANVQQRLKWGAGSNPAIALALEEFTGGVEVGLAGVSELLQRCEEVVSLCNTVLHYEALRTHTMDAVTWDASFTSVLNSSQESCMLVERYQATISPQEEMLLVLSPLTVDVNAQWIQNASHAVSDHIESLTKLLSDQSSGLKSSSSNVRSSVISLRTKLTTHHKLMSDIRTLLKSMAKFEGEGGLAGIDSYLSLYRSYSESISGIIRQILCDPLTTDKVSVYSQKLQEVAVQTTIIYDELLEFGDKCVVTEDEFEGESQRETSVEPRGVSGVRPPLRRQSSIIMSPAKTATPEEHSKIKRHPLTGKVVQEHNAYALNVWRRVKVKLEGRDLDPNKKATVAEQIDYTIKEATNIDNLSTLYEGWTPWVF</sequence>
<gene>
    <name evidence="9" type="ORF">MNOR_LOCUS7878</name>
</gene>
<keyword evidence="3" id="KW-0547">Nucleotide-binding</keyword>
<dbReference type="InterPro" id="IPR000403">
    <property type="entry name" value="PI3/4_kinase_cat_dom"/>
</dbReference>